<comment type="caution">
    <text evidence="2">The sequence shown here is derived from an EMBL/GenBank/DDBJ whole genome shotgun (WGS) entry which is preliminary data.</text>
</comment>
<proteinExistence type="predicted"/>
<dbReference type="EMBL" id="NGNX01000003">
    <property type="protein sequence ID" value="OYR93235.1"/>
    <property type="molecule type" value="Genomic_DNA"/>
</dbReference>
<evidence type="ECO:0000313" key="2">
    <source>
        <dbReference type="EMBL" id="OYR93235.1"/>
    </source>
</evidence>
<keyword evidence="4" id="KW-1185">Reference proteome</keyword>
<sequence>MLGFSAEEKAKKYDRQARSYLELLGTSNCTPDGIMSVSHNLKARVFKLRSTDLSFLDDADLVDWLDAFTTLNRVYTDDYKYFTLSSRIDTSRNQQYWHWLRNNLGKGKQEALRARIISENLNRVVNVEQQADKYSELNFYIMIFGKSIRDIRNKTHLIQTADNGVLGFRSLNKQETQELEFNLHNPNWR</sequence>
<protein>
    <submittedName>
        <fullName evidence="2">Uncharacterized protein</fullName>
    </submittedName>
</protein>
<dbReference type="EMBL" id="NGNV01000002">
    <property type="protein sequence ID" value="OYR89019.1"/>
    <property type="molecule type" value="Genomic_DNA"/>
</dbReference>
<reference evidence="1 4" key="2">
    <citation type="submission" date="2017-05" db="EMBL/GenBank/DDBJ databases">
        <authorList>
            <person name="Lin X.B."/>
            <person name="Stothard P."/>
            <person name="Tasseva G."/>
            <person name="Walter J."/>
        </authorList>
    </citation>
    <scope>NUCLEOTIDE SEQUENCE [LARGE SCALE GENOMIC DNA]</scope>
    <source>
        <strain evidence="1 4">609u</strain>
    </source>
</reference>
<dbReference type="Proteomes" id="UP000215828">
    <property type="component" value="Unassembled WGS sequence"/>
</dbReference>
<evidence type="ECO:0000313" key="1">
    <source>
        <dbReference type="EMBL" id="OYR89019.1"/>
    </source>
</evidence>
<evidence type="ECO:0000313" key="3">
    <source>
        <dbReference type="Proteomes" id="UP000215828"/>
    </source>
</evidence>
<accession>A0A256LIG3</accession>
<reference evidence="3 4" key="3">
    <citation type="submission" date="2017-09" db="EMBL/GenBank/DDBJ databases">
        <title>Tripartite evolution among Lactobacillus johnsonii, Lactobacillus taiwanensis, Lactobacillus reuteri and their rodent host.</title>
        <authorList>
            <person name="Wang T."/>
            <person name="Knowles S."/>
            <person name="Cheng C."/>
        </authorList>
    </citation>
    <scope>NUCLEOTIDE SEQUENCE [LARGE SCALE GENOMIC DNA]</scope>
    <source>
        <strain evidence="2 3">609q</strain>
        <strain evidence="1 4">609u</strain>
    </source>
</reference>
<organism evidence="2 3">
    <name type="scientific">Lactobacillus taiwanensis</name>
    <dbReference type="NCBI Taxonomy" id="508451"/>
    <lineage>
        <taxon>Bacteria</taxon>
        <taxon>Bacillati</taxon>
        <taxon>Bacillota</taxon>
        <taxon>Bacilli</taxon>
        <taxon>Lactobacillales</taxon>
        <taxon>Lactobacillaceae</taxon>
        <taxon>Lactobacillus</taxon>
    </lineage>
</organism>
<gene>
    <name evidence="1" type="ORF">CBF53_00600</name>
    <name evidence="2" type="ORF">CBF70_01185</name>
</gene>
<evidence type="ECO:0000313" key="4">
    <source>
        <dbReference type="Proteomes" id="UP000216316"/>
    </source>
</evidence>
<dbReference type="Proteomes" id="UP000216316">
    <property type="component" value="Unassembled WGS sequence"/>
</dbReference>
<name>A0A256LIG3_9LACO</name>
<dbReference type="AlphaFoldDB" id="A0A256LIG3"/>
<dbReference type="RefSeq" id="WP_061400945.1">
    <property type="nucleotide sequence ID" value="NZ_NGNV01000002.1"/>
</dbReference>
<reference evidence="2 3" key="1">
    <citation type="submission" date="2017-04" db="EMBL/GenBank/DDBJ databases">
        <authorList>
            <person name="Afonso C.L."/>
            <person name="Miller P.J."/>
            <person name="Scott M.A."/>
            <person name="Spackman E."/>
            <person name="Goraichik I."/>
            <person name="Dimitrov K.M."/>
            <person name="Suarez D.L."/>
            <person name="Swayne D.E."/>
        </authorList>
    </citation>
    <scope>NUCLEOTIDE SEQUENCE [LARGE SCALE GENOMIC DNA]</scope>
    <source>
        <strain evidence="2 3">609q</strain>
    </source>
</reference>